<dbReference type="STRING" id="228959.SAMN05421797_107186"/>
<name>A0A1N6YX88_9FLAO</name>
<keyword evidence="2" id="KW-1185">Reference proteome</keyword>
<dbReference type="PANTHER" id="PTHR36452">
    <property type="entry name" value="CHROMOSOME 12, WHOLE GENOME SHOTGUN SEQUENCE"/>
    <property type="match status" value="1"/>
</dbReference>
<evidence type="ECO:0000313" key="1">
    <source>
        <dbReference type="EMBL" id="SIR19180.1"/>
    </source>
</evidence>
<dbReference type="NCBIfam" id="TIGR02453">
    <property type="entry name" value="TIGR02453 family protein"/>
    <property type="match status" value="1"/>
</dbReference>
<accession>A0A1N6YX88</accession>
<dbReference type="Proteomes" id="UP000186953">
    <property type="component" value="Unassembled WGS sequence"/>
</dbReference>
<protein>
    <submittedName>
        <fullName evidence="1">TIGR02453 family protein</fullName>
    </submittedName>
</protein>
<dbReference type="EMBL" id="FTMA01000007">
    <property type="protein sequence ID" value="SIR19180.1"/>
    <property type="molecule type" value="Genomic_DNA"/>
</dbReference>
<sequence length="239" mass="28194">MVNFSLKSQQLSRMLETNITNSTLQFLNKLKNNNNREWFTVHKDEFKAEENKVKGFFNHLLEKLNLHDEIEKLKVFRIYRDVRFSKNKTPYKSHFSASFARAGKHRRGGYYLQIAPGNSFIATGFWNPEKNDLLRIRKEWEIDTTDLSDIIDDENFKSIWGELAGDELKTAPKGFDKEDPNIKYIRKKQYIFVKKFTDKEVLSDDFANRVNDSFRAIRPYFDLMSNILTTNLNGESLLD</sequence>
<dbReference type="Pfam" id="PF09365">
    <property type="entry name" value="DUF2461"/>
    <property type="match status" value="1"/>
</dbReference>
<dbReference type="PANTHER" id="PTHR36452:SF1">
    <property type="entry name" value="DUF2461 DOMAIN-CONTAINING PROTEIN"/>
    <property type="match status" value="1"/>
</dbReference>
<dbReference type="PIRSF" id="PIRSF028451">
    <property type="entry name" value="UCP028451"/>
    <property type="match status" value="1"/>
</dbReference>
<reference evidence="2" key="1">
    <citation type="submission" date="2017-01" db="EMBL/GenBank/DDBJ databases">
        <authorList>
            <person name="Varghese N."/>
            <person name="Submissions S."/>
        </authorList>
    </citation>
    <scope>NUCLEOTIDE SEQUENCE [LARGE SCALE GENOMIC DNA]</scope>
    <source>
        <strain evidence="2">DSM 15366</strain>
    </source>
</reference>
<evidence type="ECO:0000313" key="2">
    <source>
        <dbReference type="Proteomes" id="UP000186953"/>
    </source>
</evidence>
<dbReference type="InterPro" id="IPR012808">
    <property type="entry name" value="CHP02453"/>
</dbReference>
<dbReference type="AlphaFoldDB" id="A0A1N6YX88"/>
<dbReference type="InterPro" id="IPR015996">
    <property type="entry name" value="UCP028451"/>
</dbReference>
<organism evidence="1 2">
    <name type="scientific">Maribacter ulvicola</name>
    <dbReference type="NCBI Taxonomy" id="228959"/>
    <lineage>
        <taxon>Bacteria</taxon>
        <taxon>Pseudomonadati</taxon>
        <taxon>Bacteroidota</taxon>
        <taxon>Flavobacteriia</taxon>
        <taxon>Flavobacteriales</taxon>
        <taxon>Flavobacteriaceae</taxon>
        <taxon>Maribacter</taxon>
    </lineage>
</organism>
<proteinExistence type="predicted"/>
<gene>
    <name evidence="1" type="ORF">SAMN05421797_107186</name>
</gene>